<feature type="compositionally biased region" description="Basic and acidic residues" evidence="2">
    <location>
        <begin position="252"/>
        <end position="298"/>
    </location>
</feature>
<dbReference type="AlphaFoldDB" id="A0AAX4P174"/>
<keyword evidence="4" id="KW-1185">Reference proteome</keyword>
<feature type="compositionally biased region" description="Acidic residues" evidence="2">
    <location>
        <begin position="472"/>
        <end position="482"/>
    </location>
</feature>
<feature type="coiled-coil region" evidence="1">
    <location>
        <begin position="70"/>
        <end position="186"/>
    </location>
</feature>
<protein>
    <submittedName>
        <fullName evidence="3">Uncharacterized protein</fullName>
    </submittedName>
</protein>
<organism evidence="3 4">
    <name type="scientific">Chloropicon roscoffensis</name>
    <dbReference type="NCBI Taxonomy" id="1461544"/>
    <lineage>
        <taxon>Eukaryota</taxon>
        <taxon>Viridiplantae</taxon>
        <taxon>Chlorophyta</taxon>
        <taxon>Chloropicophyceae</taxon>
        <taxon>Chloropicales</taxon>
        <taxon>Chloropicaceae</taxon>
        <taxon>Chloropicon</taxon>
    </lineage>
</organism>
<dbReference type="EMBL" id="CP151502">
    <property type="protein sequence ID" value="WZN59668.1"/>
    <property type="molecule type" value="Genomic_DNA"/>
</dbReference>
<name>A0AAX4P174_9CHLO</name>
<feature type="compositionally biased region" description="Basic and acidic residues" evidence="2">
    <location>
        <begin position="361"/>
        <end position="371"/>
    </location>
</feature>
<evidence type="ECO:0000313" key="3">
    <source>
        <dbReference type="EMBL" id="WZN59668.1"/>
    </source>
</evidence>
<feature type="region of interest" description="Disordered" evidence="2">
    <location>
        <begin position="252"/>
        <end position="420"/>
    </location>
</feature>
<gene>
    <name evidence="3" type="ORF">HKI87_02g11940</name>
</gene>
<sequence>MDVITKLTDTDVAAFDQLLLAIRTLEADGGGRVTPNDLRNLRVIAQNLVQTKLDSLQVLERYEAFVRGKDAESRAERKQLEADLSDLKRSAEQRGGRRAANLEAQLQLKTEECEYLRRVNAELQAEGGAGRGEAEEAQEALKLKAAEVESLRAELAERSAELESVVAAHEEEIDRIEETAEVRQDRQRDDYEAQIRDLVAGSESAGRASGEERRALAEKLEAQASEVEAQASEVEDLRKQLSFARAELEVKSRLADKLSGENEDLARKYRDQSSRCRQLREEVASAHDQRDSEKKELMEEIESLMEKVAGLSKAASQGREGEPEPREPAPAAQEPPAAPLVAEDEAEEDDSSSSGDEEEAARDVLQDRLRESNPGARLLAPPSPDGGDGAGAPPEPSSFQKTLGEVLRRGDEDEGDGAEHVEVFYDGRWWRARVNDRNEDTKRMSVVFGPQGNELIQWVPFKSLRVRPVPGVEEEEEEEDGTSELTMDEFFMSNGAASSEEDGDGDDGGAPRGEEEGDAKKKKTKKKRFKALRRFSSMGGLRRQGLGQTPASGKRSRFLSVA</sequence>
<feature type="compositionally biased region" description="Acidic residues" evidence="2">
    <location>
        <begin position="342"/>
        <end position="360"/>
    </location>
</feature>
<proteinExistence type="predicted"/>
<dbReference type="Proteomes" id="UP001472866">
    <property type="component" value="Chromosome 02"/>
</dbReference>
<feature type="compositionally biased region" description="Basic residues" evidence="2">
    <location>
        <begin position="520"/>
        <end position="533"/>
    </location>
</feature>
<feature type="region of interest" description="Disordered" evidence="2">
    <location>
        <begin position="469"/>
        <end position="562"/>
    </location>
</feature>
<keyword evidence="1" id="KW-0175">Coiled coil</keyword>
<feature type="compositionally biased region" description="Basic and acidic residues" evidence="2">
    <location>
        <begin position="406"/>
        <end position="420"/>
    </location>
</feature>
<evidence type="ECO:0000256" key="1">
    <source>
        <dbReference type="SAM" id="Coils"/>
    </source>
</evidence>
<evidence type="ECO:0000256" key="2">
    <source>
        <dbReference type="SAM" id="MobiDB-lite"/>
    </source>
</evidence>
<reference evidence="3 4" key="1">
    <citation type="submission" date="2024-03" db="EMBL/GenBank/DDBJ databases">
        <title>Complete genome sequence of the green alga Chloropicon roscoffensis RCC1871.</title>
        <authorList>
            <person name="Lemieux C."/>
            <person name="Pombert J.-F."/>
            <person name="Otis C."/>
            <person name="Turmel M."/>
        </authorList>
    </citation>
    <scope>NUCLEOTIDE SEQUENCE [LARGE SCALE GENOMIC DNA]</scope>
    <source>
        <strain evidence="3 4">RCC1871</strain>
    </source>
</reference>
<evidence type="ECO:0000313" key="4">
    <source>
        <dbReference type="Proteomes" id="UP001472866"/>
    </source>
</evidence>
<accession>A0AAX4P174</accession>